<reference evidence="2 3" key="1">
    <citation type="submission" date="2016-02" db="EMBL/GenBank/DDBJ databases">
        <title>Band-tailed pigeon sequencing and assembly.</title>
        <authorList>
            <person name="Soares A.E."/>
            <person name="Novak B.J."/>
            <person name="Rice E.S."/>
            <person name="O'Connell B."/>
            <person name="Chang D."/>
            <person name="Weber S."/>
            <person name="Shapiro B."/>
        </authorList>
    </citation>
    <scope>NUCLEOTIDE SEQUENCE [LARGE SCALE GENOMIC DNA]</scope>
    <source>
        <strain evidence="2">BTP2013</strain>
        <tissue evidence="2">Blood</tissue>
    </source>
</reference>
<organism evidence="2 3">
    <name type="scientific">Patagioenas fasciata monilis</name>
    <dbReference type="NCBI Taxonomy" id="372326"/>
    <lineage>
        <taxon>Eukaryota</taxon>
        <taxon>Metazoa</taxon>
        <taxon>Chordata</taxon>
        <taxon>Craniata</taxon>
        <taxon>Vertebrata</taxon>
        <taxon>Euteleostomi</taxon>
        <taxon>Archelosauria</taxon>
        <taxon>Archosauria</taxon>
        <taxon>Dinosauria</taxon>
        <taxon>Saurischia</taxon>
        <taxon>Theropoda</taxon>
        <taxon>Coelurosauria</taxon>
        <taxon>Aves</taxon>
        <taxon>Neognathae</taxon>
        <taxon>Neoaves</taxon>
        <taxon>Columbimorphae</taxon>
        <taxon>Columbiformes</taxon>
        <taxon>Columbidae</taxon>
        <taxon>Patagioenas</taxon>
    </lineage>
</organism>
<dbReference type="Proteomes" id="UP000190648">
    <property type="component" value="Unassembled WGS sequence"/>
</dbReference>
<evidence type="ECO:0000256" key="1">
    <source>
        <dbReference type="SAM" id="MobiDB-lite"/>
    </source>
</evidence>
<keyword evidence="3" id="KW-1185">Reference proteome</keyword>
<dbReference type="STRING" id="372326.A0A1V4KDD2"/>
<dbReference type="OrthoDB" id="21204at2759"/>
<evidence type="ECO:0000313" key="3">
    <source>
        <dbReference type="Proteomes" id="UP000190648"/>
    </source>
</evidence>
<accession>A0A1V4KDD2</accession>
<proteinExistence type="predicted"/>
<gene>
    <name evidence="2" type="ORF">AV530_000313</name>
</gene>
<dbReference type="AlphaFoldDB" id="A0A1V4KDD2"/>
<name>A0A1V4KDD2_PATFA</name>
<feature type="region of interest" description="Disordered" evidence="1">
    <location>
        <begin position="155"/>
        <end position="203"/>
    </location>
</feature>
<sequence>MRADDDYEEWIIPPPIPLVVVPLTGGSPGHPATHGLHQPAAVRPPVAGPLPRAPVGGFHASTWASIFHIHPIVLQPLLPWLHQELGQLLEDAQEAAAVQRLIISSLCRFGLVEESLVRVLQTSLGRRTRSFDQQLVDTIVRLCSGEIRCQMDLEDTPAAGERESSPDPAPGPAASHGESPAPSPALQGGSSSPPDTHHSTHGE</sequence>
<evidence type="ECO:0000313" key="2">
    <source>
        <dbReference type="EMBL" id="OPJ82486.1"/>
    </source>
</evidence>
<dbReference type="EMBL" id="LSYS01003582">
    <property type="protein sequence ID" value="OPJ82486.1"/>
    <property type="molecule type" value="Genomic_DNA"/>
</dbReference>
<comment type="caution">
    <text evidence="2">The sequence shown here is derived from an EMBL/GenBank/DDBJ whole genome shotgun (WGS) entry which is preliminary data.</text>
</comment>
<protein>
    <submittedName>
        <fullName evidence="2">Uncharacterized protein</fullName>
    </submittedName>
</protein>